<dbReference type="SUPFAM" id="SSF50129">
    <property type="entry name" value="GroES-like"/>
    <property type="match status" value="1"/>
</dbReference>
<comment type="caution">
    <text evidence="2">The sequence shown here is derived from an EMBL/GenBank/DDBJ whole genome shotgun (WGS) entry which is preliminary data.</text>
</comment>
<dbReference type="SUPFAM" id="SSF51735">
    <property type="entry name" value="NAD(P)-binding Rossmann-fold domains"/>
    <property type="match status" value="1"/>
</dbReference>
<dbReference type="GO" id="GO:0016491">
    <property type="term" value="F:oxidoreductase activity"/>
    <property type="evidence" value="ECO:0007669"/>
    <property type="project" value="InterPro"/>
</dbReference>
<reference evidence="2 3" key="1">
    <citation type="journal article" date="2016" name="Nat. Commun.">
        <title>Thousands of microbial genomes shed light on interconnected biogeochemical processes in an aquifer system.</title>
        <authorList>
            <person name="Anantharaman K."/>
            <person name="Brown C.T."/>
            <person name="Hug L.A."/>
            <person name="Sharon I."/>
            <person name="Castelle C.J."/>
            <person name="Probst A.J."/>
            <person name="Thomas B.C."/>
            <person name="Singh A."/>
            <person name="Wilkins M.J."/>
            <person name="Karaoz U."/>
            <person name="Brodie E.L."/>
            <person name="Williams K.H."/>
            <person name="Hubbard S.S."/>
            <person name="Banfield J.F."/>
        </authorList>
    </citation>
    <scope>NUCLEOTIDE SEQUENCE [LARGE SCALE GENOMIC DNA]</scope>
</reference>
<evidence type="ECO:0000313" key="2">
    <source>
        <dbReference type="EMBL" id="OGL54548.1"/>
    </source>
</evidence>
<accession>A0A1F7SMT8</accession>
<dbReference type="InterPro" id="IPR020843">
    <property type="entry name" value="ER"/>
</dbReference>
<dbReference type="Pfam" id="PF08240">
    <property type="entry name" value="ADH_N"/>
    <property type="match status" value="1"/>
</dbReference>
<protein>
    <submittedName>
        <fullName evidence="2">Alcohol dehydrogenase</fullName>
    </submittedName>
</protein>
<dbReference type="InterPro" id="IPR013149">
    <property type="entry name" value="ADH-like_C"/>
</dbReference>
<name>A0A1F7SMT8_9BACT</name>
<dbReference type="Gene3D" id="3.40.50.720">
    <property type="entry name" value="NAD(P)-binding Rossmann-like Domain"/>
    <property type="match status" value="1"/>
</dbReference>
<dbReference type="STRING" id="1817883.A3G31_10360"/>
<sequence length="344" mass="37515">MKAVFINEHGNIDKLKYGDIKEPEISSKEVLIKLKSASLNHLDIWVRQWIPGIKVEFPHILGSDGAGIIEQAGSDVKNVKVGDKVLLNPGVSCNACEQCNSGEHSQCSAFHILGEHVNGTYAEFVKAPFENVHPIPDGFSFEEAAAFPLVFLTAWRMLVSKARILAGETILILGIGGGVSSAALQIAKQIGAKVIVTSGDNEKIKKAKQAGAEEGINYNETDFVKEIRRITNKRGVDVVLDSIGAATWTKSLSCLAKGGRLITCGATTGPNPQTDIQRIFWNQISIFGSTMGNRKEFLQVLSLFNVNRIKPIIDSVFPLKNFKDAQAKMEDKKQFGKIVISIPE</sequence>
<dbReference type="InterPro" id="IPR013154">
    <property type="entry name" value="ADH-like_N"/>
</dbReference>
<dbReference type="InterPro" id="IPR036291">
    <property type="entry name" value="NAD(P)-bd_dom_sf"/>
</dbReference>
<dbReference type="CDD" id="cd08266">
    <property type="entry name" value="Zn_ADH_like1"/>
    <property type="match status" value="1"/>
</dbReference>
<dbReference type="EMBL" id="MGDI01000011">
    <property type="protein sequence ID" value="OGL54548.1"/>
    <property type="molecule type" value="Genomic_DNA"/>
</dbReference>
<dbReference type="AlphaFoldDB" id="A0A1F7SMT8"/>
<dbReference type="Pfam" id="PF00107">
    <property type="entry name" value="ADH_zinc_N"/>
    <property type="match status" value="1"/>
</dbReference>
<feature type="domain" description="Enoyl reductase (ER)" evidence="1">
    <location>
        <begin position="10"/>
        <end position="340"/>
    </location>
</feature>
<evidence type="ECO:0000259" key="1">
    <source>
        <dbReference type="SMART" id="SM00829"/>
    </source>
</evidence>
<gene>
    <name evidence="2" type="ORF">A3G31_10360</name>
</gene>
<dbReference type="Proteomes" id="UP000178082">
    <property type="component" value="Unassembled WGS sequence"/>
</dbReference>
<dbReference type="Gene3D" id="3.90.180.10">
    <property type="entry name" value="Medium-chain alcohol dehydrogenases, catalytic domain"/>
    <property type="match status" value="1"/>
</dbReference>
<dbReference type="PANTHER" id="PTHR45033:SF3">
    <property type="entry name" value="DEHYDROGENASE, PUTATIVE (AFU_ORTHOLOGUE AFUA_2G13270)-RELATED"/>
    <property type="match status" value="1"/>
</dbReference>
<evidence type="ECO:0000313" key="3">
    <source>
        <dbReference type="Proteomes" id="UP000178082"/>
    </source>
</evidence>
<organism evidence="2 3">
    <name type="scientific">Candidatus Schekmanbacteria bacterium RIFCSPLOWO2_12_FULL_38_15</name>
    <dbReference type="NCBI Taxonomy" id="1817883"/>
    <lineage>
        <taxon>Bacteria</taxon>
        <taxon>Candidatus Schekmaniibacteriota</taxon>
    </lineage>
</organism>
<dbReference type="PANTHER" id="PTHR45033">
    <property type="match status" value="1"/>
</dbReference>
<dbReference type="InterPro" id="IPR011032">
    <property type="entry name" value="GroES-like_sf"/>
</dbReference>
<dbReference type="InterPro" id="IPR052711">
    <property type="entry name" value="Zinc_ADH-like"/>
</dbReference>
<proteinExistence type="predicted"/>
<dbReference type="SMART" id="SM00829">
    <property type="entry name" value="PKS_ER"/>
    <property type="match status" value="1"/>
</dbReference>